<dbReference type="PROSITE" id="PS51272">
    <property type="entry name" value="SLH"/>
    <property type="match status" value="3"/>
</dbReference>
<gene>
    <name evidence="4" type="ORF">PSAB_19395</name>
</gene>
<dbReference type="KEGG" id="psab:PSAB_19395"/>
<evidence type="ECO:0000256" key="2">
    <source>
        <dbReference type="SAM" id="SignalP"/>
    </source>
</evidence>
<dbReference type="PANTHER" id="PTHR43308:SF5">
    <property type="entry name" value="S-LAYER PROTEIN _ PEPTIDOGLYCAN ENDO-BETA-N-ACETYLGLUCOSAMINIDASE"/>
    <property type="match status" value="1"/>
</dbReference>
<name>X4ZNK5_9BACL</name>
<feature type="domain" description="SLH" evidence="3">
    <location>
        <begin position="367"/>
        <end position="424"/>
    </location>
</feature>
<feature type="domain" description="SLH" evidence="3">
    <location>
        <begin position="425"/>
        <end position="488"/>
    </location>
</feature>
<dbReference type="OrthoDB" id="504962at2"/>
<feature type="region of interest" description="Disordered" evidence="1">
    <location>
        <begin position="111"/>
        <end position="182"/>
    </location>
</feature>
<dbReference type="eggNOG" id="COG1621">
    <property type="taxonomic scope" value="Bacteria"/>
</dbReference>
<dbReference type="AlphaFoldDB" id="X4ZNK5"/>
<evidence type="ECO:0000256" key="1">
    <source>
        <dbReference type="SAM" id="MobiDB-lite"/>
    </source>
</evidence>
<dbReference type="Pfam" id="PF00395">
    <property type="entry name" value="SLH"/>
    <property type="match status" value="3"/>
</dbReference>
<protein>
    <submittedName>
        <fullName evidence="4">Metallophosphoesterase</fullName>
    </submittedName>
</protein>
<accession>X4ZNK5</accession>
<keyword evidence="2" id="KW-0732">Signal</keyword>
<feature type="chain" id="PRO_5038747706" evidence="2">
    <location>
        <begin position="23"/>
        <end position="549"/>
    </location>
</feature>
<feature type="compositionally biased region" description="Low complexity" evidence="1">
    <location>
        <begin position="117"/>
        <end position="171"/>
    </location>
</feature>
<feature type="domain" description="SLH" evidence="3">
    <location>
        <begin position="492"/>
        <end position="549"/>
    </location>
</feature>
<dbReference type="Proteomes" id="UP000019772">
    <property type="component" value="Chromosome"/>
</dbReference>
<sequence>MKKSIPALILILLLSTFWQALATASETVWFTNVTASADISTKQATVTGKVASGAGQLVTLKVAEPGGQLFLDSITSGDGGAFTFTWNISAEGKYEVQLGVENSDTPYKTSFSYGQLASAPPSSTPSAKPSAAPSATPSAAPSATASATPSAAPSATPTASPSAAASTGPGTPTSPAPTPSPAVVRVTEDKLTMNDALKEATFTLGTGTEARIPAALLDKLAQDGSGLNLAGADFTLKLSAQTLGELVAAASKSGGEAALSVVKVPPADSVPLLALAKQREFADLKLASDIYEFKAKLISAGGAETPVTAFAHPVTLQLKASGLAAAKLAGLYYLSDAGELEYIGSLSAGNVAIGQTDHFSKYAVLEYRKTFMDVPAGSWAYGAVTEMAAKHIVEGVSLKEFAPARQVTRAEFAALLVRALGLGGGGAAFTDVPAAKWYADEVAAAYQAGIIKGTGPDTFRPEQTISREEMAAMLVRAWSILHTQAKPDAAASPVFNDQAAVSVWARDAVSTAAGLGLMKGRSASAFVPQGTVTRAEAAQAIANIGNAGN</sequence>
<proteinExistence type="predicted"/>
<evidence type="ECO:0000313" key="4">
    <source>
        <dbReference type="EMBL" id="AHV98772.1"/>
    </source>
</evidence>
<dbReference type="STRING" id="1268072.PSAB_19395"/>
<keyword evidence="5" id="KW-1185">Reference proteome</keyword>
<organism evidence="4 5">
    <name type="scientific">Paenibacillus sabinae T27</name>
    <dbReference type="NCBI Taxonomy" id="1268072"/>
    <lineage>
        <taxon>Bacteria</taxon>
        <taxon>Bacillati</taxon>
        <taxon>Bacillota</taxon>
        <taxon>Bacilli</taxon>
        <taxon>Bacillales</taxon>
        <taxon>Paenibacillaceae</taxon>
        <taxon>Paenibacillus</taxon>
    </lineage>
</organism>
<dbReference type="RefSeq" id="WP_025336248.1">
    <property type="nucleotide sequence ID" value="NZ_CP004078.1"/>
</dbReference>
<evidence type="ECO:0000259" key="3">
    <source>
        <dbReference type="PROSITE" id="PS51272"/>
    </source>
</evidence>
<feature type="signal peptide" evidence="2">
    <location>
        <begin position="1"/>
        <end position="22"/>
    </location>
</feature>
<dbReference type="PANTHER" id="PTHR43308">
    <property type="entry name" value="OUTER MEMBRANE PROTEIN ALPHA-RELATED"/>
    <property type="match status" value="1"/>
</dbReference>
<dbReference type="EMBL" id="CP004078">
    <property type="protein sequence ID" value="AHV98772.1"/>
    <property type="molecule type" value="Genomic_DNA"/>
</dbReference>
<dbReference type="PATRIC" id="fig|1268072.3.peg.4012"/>
<dbReference type="InterPro" id="IPR001119">
    <property type="entry name" value="SLH_dom"/>
</dbReference>
<evidence type="ECO:0000313" key="5">
    <source>
        <dbReference type="Proteomes" id="UP000019772"/>
    </source>
</evidence>
<dbReference type="InterPro" id="IPR051465">
    <property type="entry name" value="Cell_Envelope_Struct_Comp"/>
</dbReference>
<dbReference type="HOGENOM" id="CLU_515650_0_0_9"/>
<reference evidence="4 5" key="1">
    <citation type="journal article" date="2014" name="PLoS Genet.">
        <title>Comparative Genomic Analysis of N2-Fixing and Non-N2-Fixing Paenibacillus spp.: Organization, Evolution and Expression of the Nitrogen Fixation Genes.</title>
        <authorList>
            <person name="Xie J.B."/>
            <person name="Du Z."/>
            <person name="Bai L."/>
            <person name="Tian C."/>
            <person name="Zhang Y."/>
            <person name="Xie J.Y."/>
            <person name="Wang T."/>
            <person name="Liu X."/>
            <person name="Chen X."/>
            <person name="Cheng Q."/>
            <person name="Chen S."/>
            <person name="Li J."/>
        </authorList>
    </citation>
    <scope>NUCLEOTIDE SEQUENCE [LARGE SCALE GENOMIC DNA]</scope>
    <source>
        <strain evidence="4 5">T27</strain>
    </source>
</reference>